<dbReference type="STRING" id="1165861.A0A0L0W0Q0"/>
<sequence length="489" mass="55327">MLGLVKHWKRSKPNRQAKRIEEEVEWSTRAVQNGFNEPYQRHDLIVKPALETLQTYQKQWDPARYQALYTSIIAPTMSGTTRLLIELAKEVCVVYICLGPPRSIGQPPRSRIALMMLPNTEDEFDLLNHYTYLLAVIFKAVTEFFGLPEIRSRNREEKLAAWFEYSFQIDERKQHKFAMELAAEEMSESLDFIGDGQLKILLAVDEASSMLAPTDEKLPPITYLSVFHQALARISQSCGFLSVFTDITPLEDMTSRPVSPSTSDYEYRTETYPGYGLELFPPLYNIPTLDLFSSRPNSWDRLIAPTRLFDYGCPSYGLYFKASIEMGPYTPTTAIQETLRIATTKLLCTSTAYLEKLTESQIFALLGSVIQTRISSHSSLNSALVLKHAAHCIFIDQNQKMMLSEYPSQFVYASAANGFLASNETHWIESINTLTDAIQAEVVSLGNVGGMVTRIILTLAMQKTHERVGNETGNIPYGSSVRLKDFLKL</sequence>
<dbReference type="OrthoDB" id="2551959at2759"/>
<organism evidence="1 2">
    <name type="scientific">Puccinia striiformis f. sp. tritici PST-78</name>
    <dbReference type="NCBI Taxonomy" id="1165861"/>
    <lineage>
        <taxon>Eukaryota</taxon>
        <taxon>Fungi</taxon>
        <taxon>Dikarya</taxon>
        <taxon>Basidiomycota</taxon>
        <taxon>Pucciniomycotina</taxon>
        <taxon>Pucciniomycetes</taxon>
        <taxon>Pucciniales</taxon>
        <taxon>Pucciniaceae</taxon>
        <taxon>Puccinia</taxon>
    </lineage>
</organism>
<accession>A0A0L0W0Q0</accession>
<dbReference type="PANTHER" id="PTHR33266:SF1">
    <property type="entry name" value="F-BOX DOMAIN-CONTAINING PROTEIN"/>
    <property type="match status" value="1"/>
</dbReference>
<protein>
    <submittedName>
        <fullName evidence="1">Uncharacterized protein</fullName>
    </submittedName>
</protein>
<gene>
    <name evidence="1" type="ORF">PSTG_01914</name>
</gene>
<dbReference type="Proteomes" id="UP000054564">
    <property type="component" value="Unassembled WGS sequence"/>
</dbReference>
<keyword evidence="2" id="KW-1185">Reference proteome</keyword>
<name>A0A0L0W0Q0_9BASI</name>
<dbReference type="PANTHER" id="PTHR33266">
    <property type="entry name" value="CHROMOSOME 15, WHOLE GENOME SHOTGUN SEQUENCE"/>
    <property type="match status" value="1"/>
</dbReference>
<comment type="caution">
    <text evidence="1">The sequence shown here is derived from an EMBL/GenBank/DDBJ whole genome shotgun (WGS) entry which is preliminary data.</text>
</comment>
<reference evidence="2" key="1">
    <citation type="submission" date="2014-03" db="EMBL/GenBank/DDBJ databases">
        <title>The Genome Sequence of Puccinia striiformis f. sp. tritici PST-78.</title>
        <authorList>
            <consortium name="The Broad Institute Genome Sequencing Platform"/>
            <person name="Cuomo C."/>
            <person name="Hulbert S."/>
            <person name="Chen X."/>
            <person name="Walker B."/>
            <person name="Young S.K."/>
            <person name="Zeng Q."/>
            <person name="Gargeya S."/>
            <person name="Fitzgerald M."/>
            <person name="Haas B."/>
            <person name="Abouelleil A."/>
            <person name="Alvarado L."/>
            <person name="Arachchi H.M."/>
            <person name="Berlin A.M."/>
            <person name="Chapman S.B."/>
            <person name="Goldberg J."/>
            <person name="Griggs A."/>
            <person name="Gujja S."/>
            <person name="Hansen M."/>
            <person name="Howarth C."/>
            <person name="Imamovic A."/>
            <person name="Larimer J."/>
            <person name="McCowan C."/>
            <person name="Montmayeur A."/>
            <person name="Murphy C."/>
            <person name="Neiman D."/>
            <person name="Pearson M."/>
            <person name="Priest M."/>
            <person name="Roberts A."/>
            <person name="Saif S."/>
            <person name="Shea T."/>
            <person name="Sisk P."/>
            <person name="Sykes S."/>
            <person name="Wortman J."/>
            <person name="Nusbaum C."/>
            <person name="Birren B."/>
        </authorList>
    </citation>
    <scope>NUCLEOTIDE SEQUENCE [LARGE SCALE GENOMIC DNA]</scope>
    <source>
        <strain evidence="2">race PST-78</strain>
    </source>
</reference>
<proteinExistence type="predicted"/>
<dbReference type="AlphaFoldDB" id="A0A0L0W0Q0"/>
<evidence type="ECO:0000313" key="2">
    <source>
        <dbReference type="Proteomes" id="UP000054564"/>
    </source>
</evidence>
<dbReference type="EMBL" id="AJIL01000010">
    <property type="protein sequence ID" value="KNF04860.1"/>
    <property type="molecule type" value="Genomic_DNA"/>
</dbReference>
<evidence type="ECO:0000313" key="1">
    <source>
        <dbReference type="EMBL" id="KNF04860.1"/>
    </source>
</evidence>